<dbReference type="GO" id="GO:0015074">
    <property type="term" value="P:DNA integration"/>
    <property type="evidence" value="ECO:0007669"/>
    <property type="project" value="UniProtKB-KW"/>
</dbReference>
<keyword evidence="5" id="KW-0378">Hydrolase</keyword>
<keyword evidence="9" id="KW-0808">Transferase</keyword>
<dbReference type="Proteomes" id="UP000673691">
    <property type="component" value="Unassembled WGS sequence"/>
</dbReference>
<dbReference type="AlphaFoldDB" id="A0A8H8DGN1"/>
<dbReference type="Gene3D" id="3.30.420.10">
    <property type="entry name" value="Ribonuclease H-like superfamily/Ribonuclease H"/>
    <property type="match status" value="1"/>
</dbReference>
<evidence type="ECO:0000256" key="1">
    <source>
        <dbReference type="ARBA" id="ARBA00022695"/>
    </source>
</evidence>
<evidence type="ECO:0000256" key="9">
    <source>
        <dbReference type="ARBA" id="ARBA00022932"/>
    </source>
</evidence>
<dbReference type="PANTHER" id="PTHR42648:SF11">
    <property type="entry name" value="TRANSPOSON TY4-P GAG-POL POLYPROTEIN"/>
    <property type="match status" value="1"/>
</dbReference>
<dbReference type="Pfam" id="PF25597">
    <property type="entry name" value="SH3_retrovirus"/>
    <property type="match status" value="1"/>
</dbReference>
<proteinExistence type="predicted"/>
<evidence type="ECO:0000256" key="8">
    <source>
        <dbReference type="ARBA" id="ARBA00022918"/>
    </source>
</evidence>
<dbReference type="GO" id="GO:0003964">
    <property type="term" value="F:RNA-directed DNA polymerase activity"/>
    <property type="evidence" value="ECO:0007669"/>
    <property type="project" value="UniProtKB-KW"/>
</dbReference>
<keyword evidence="4" id="KW-0255">Endonuclease</keyword>
<dbReference type="GO" id="GO:0016787">
    <property type="term" value="F:hydrolase activity"/>
    <property type="evidence" value="ECO:0007669"/>
    <property type="project" value="UniProtKB-KW"/>
</dbReference>
<keyword evidence="3" id="KW-0479">Metal-binding</keyword>
<keyword evidence="2" id="KW-0540">Nuclease</keyword>
<evidence type="ECO:0000256" key="5">
    <source>
        <dbReference type="ARBA" id="ARBA00022801"/>
    </source>
</evidence>
<dbReference type="GO" id="GO:0004519">
    <property type="term" value="F:endonuclease activity"/>
    <property type="evidence" value="ECO:0007669"/>
    <property type="project" value="UniProtKB-KW"/>
</dbReference>
<dbReference type="InterPro" id="IPR012337">
    <property type="entry name" value="RNaseH-like_sf"/>
</dbReference>
<keyword evidence="1" id="KW-0548">Nucleotidyltransferase</keyword>
<keyword evidence="8" id="KW-0695">RNA-directed DNA polymerase</keyword>
<feature type="non-terminal residue" evidence="12">
    <location>
        <position position="1"/>
    </location>
</feature>
<dbReference type="OrthoDB" id="7691805at2759"/>
<evidence type="ECO:0000256" key="4">
    <source>
        <dbReference type="ARBA" id="ARBA00022759"/>
    </source>
</evidence>
<dbReference type="EMBL" id="JAEFCI010009898">
    <property type="protein sequence ID" value="KAG5457536.1"/>
    <property type="molecule type" value="Genomic_DNA"/>
</dbReference>
<dbReference type="InterPro" id="IPR039537">
    <property type="entry name" value="Retrotran_Ty1/copia-like"/>
</dbReference>
<dbReference type="SUPFAM" id="SSF53098">
    <property type="entry name" value="Ribonuclease H-like"/>
    <property type="match status" value="1"/>
</dbReference>
<keyword evidence="7" id="KW-0229">DNA integration</keyword>
<dbReference type="GO" id="GO:0003887">
    <property type="term" value="F:DNA-directed DNA polymerase activity"/>
    <property type="evidence" value="ECO:0007669"/>
    <property type="project" value="UniProtKB-KW"/>
</dbReference>
<evidence type="ECO:0000259" key="11">
    <source>
        <dbReference type="Pfam" id="PF25597"/>
    </source>
</evidence>
<reference evidence="12 13" key="1">
    <citation type="journal article" name="Sci. Rep.">
        <title>Genome-scale phylogenetic analyses confirm Olpidium as the closest living zoosporic fungus to the non-flagellated, terrestrial fungi.</title>
        <authorList>
            <person name="Chang Y."/>
            <person name="Rochon D."/>
            <person name="Sekimoto S."/>
            <person name="Wang Y."/>
            <person name="Chovatia M."/>
            <person name="Sandor L."/>
            <person name="Salamov A."/>
            <person name="Grigoriev I.V."/>
            <person name="Stajich J.E."/>
            <person name="Spatafora J.W."/>
        </authorList>
    </citation>
    <scope>NUCLEOTIDE SEQUENCE [LARGE SCALE GENOMIC DNA]</scope>
    <source>
        <strain evidence="12">S191</strain>
    </source>
</reference>
<dbReference type="PANTHER" id="PTHR42648">
    <property type="entry name" value="TRANSPOSASE, PUTATIVE-RELATED"/>
    <property type="match status" value="1"/>
</dbReference>
<keyword evidence="6" id="KW-0460">Magnesium</keyword>
<name>A0A8H8DGN1_9FUNG</name>
<keyword evidence="10" id="KW-0233">DNA recombination</keyword>
<evidence type="ECO:0000256" key="6">
    <source>
        <dbReference type="ARBA" id="ARBA00022842"/>
    </source>
</evidence>
<dbReference type="InterPro" id="IPR057670">
    <property type="entry name" value="SH3_retrovirus"/>
</dbReference>
<sequence>AALLDRIHSDLPEFPVTFFGGSRWIVTFLDENTRYIMVYFRKTKYDAFSCFEAFVAAVEVEHGRRPKALQVDSGRECINEIWKHYVTNHLRIFGCLAFINVPKQCKQHKLAPRGERVVFVGYEVESKVLKILESVDKGVRLDSVAQPADDDAYALTATTTCADNDDDDDHFQDFDVGGHALDAGGEVSTTPCCSDQERRHPKEWGIRFRESGAFLFEQHA</sequence>
<accession>A0A8H8DGN1</accession>
<keyword evidence="13" id="KW-1185">Reference proteome</keyword>
<evidence type="ECO:0000313" key="13">
    <source>
        <dbReference type="Proteomes" id="UP000673691"/>
    </source>
</evidence>
<protein>
    <recommendedName>
        <fullName evidence="11">Retroviral polymerase SH3-like domain-containing protein</fullName>
    </recommendedName>
</protein>
<dbReference type="GO" id="GO:0046872">
    <property type="term" value="F:metal ion binding"/>
    <property type="evidence" value="ECO:0007669"/>
    <property type="project" value="UniProtKB-KW"/>
</dbReference>
<comment type="caution">
    <text evidence="12">The sequence shown here is derived from an EMBL/GenBank/DDBJ whole genome shotgun (WGS) entry which is preliminary data.</text>
</comment>
<evidence type="ECO:0000256" key="10">
    <source>
        <dbReference type="ARBA" id="ARBA00023172"/>
    </source>
</evidence>
<dbReference type="GO" id="GO:0006310">
    <property type="term" value="P:DNA recombination"/>
    <property type="evidence" value="ECO:0007669"/>
    <property type="project" value="UniProtKB-KW"/>
</dbReference>
<evidence type="ECO:0000256" key="7">
    <source>
        <dbReference type="ARBA" id="ARBA00022908"/>
    </source>
</evidence>
<dbReference type="InterPro" id="IPR036397">
    <property type="entry name" value="RNaseH_sf"/>
</dbReference>
<evidence type="ECO:0000256" key="3">
    <source>
        <dbReference type="ARBA" id="ARBA00022723"/>
    </source>
</evidence>
<gene>
    <name evidence="12" type="ORF">BJ554DRAFT_2416</name>
</gene>
<keyword evidence="9" id="KW-0239">DNA-directed DNA polymerase</keyword>
<dbReference type="GO" id="GO:0003676">
    <property type="term" value="F:nucleic acid binding"/>
    <property type="evidence" value="ECO:0007669"/>
    <property type="project" value="InterPro"/>
</dbReference>
<evidence type="ECO:0000313" key="12">
    <source>
        <dbReference type="EMBL" id="KAG5457536.1"/>
    </source>
</evidence>
<feature type="domain" description="Retroviral polymerase SH3-like" evidence="11">
    <location>
        <begin position="95"/>
        <end position="134"/>
    </location>
</feature>
<evidence type="ECO:0000256" key="2">
    <source>
        <dbReference type="ARBA" id="ARBA00022722"/>
    </source>
</evidence>
<organism evidence="12 13">
    <name type="scientific">Olpidium bornovanus</name>
    <dbReference type="NCBI Taxonomy" id="278681"/>
    <lineage>
        <taxon>Eukaryota</taxon>
        <taxon>Fungi</taxon>
        <taxon>Fungi incertae sedis</taxon>
        <taxon>Olpidiomycota</taxon>
        <taxon>Olpidiomycotina</taxon>
        <taxon>Olpidiomycetes</taxon>
        <taxon>Olpidiales</taxon>
        <taxon>Olpidiaceae</taxon>
        <taxon>Olpidium</taxon>
    </lineage>
</organism>